<dbReference type="InterPro" id="IPR024399">
    <property type="entry name" value="DUF2628"/>
</dbReference>
<feature type="region of interest" description="Disordered" evidence="1">
    <location>
        <begin position="130"/>
        <end position="157"/>
    </location>
</feature>
<keyword evidence="2" id="KW-1133">Transmembrane helix</keyword>
<evidence type="ECO:0000313" key="4">
    <source>
        <dbReference type="Proteomes" id="UP000049983"/>
    </source>
</evidence>
<dbReference type="Proteomes" id="UP000049983">
    <property type="component" value="Unassembled WGS sequence"/>
</dbReference>
<dbReference type="EMBL" id="CXWC01000002">
    <property type="protein sequence ID" value="CTQ67221.1"/>
    <property type="molecule type" value="Genomic_DNA"/>
</dbReference>
<feature type="transmembrane region" description="Helical" evidence="2">
    <location>
        <begin position="65"/>
        <end position="88"/>
    </location>
</feature>
<organism evidence="3 4">
    <name type="scientific">Roseibium album</name>
    <dbReference type="NCBI Taxonomy" id="311410"/>
    <lineage>
        <taxon>Bacteria</taxon>
        <taxon>Pseudomonadati</taxon>
        <taxon>Pseudomonadota</taxon>
        <taxon>Alphaproteobacteria</taxon>
        <taxon>Hyphomicrobiales</taxon>
        <taxon>Stappiaceae</taxon>
        <taxon>Roseibium</taxon>
    </lineage>
</organism>
<keyword evidence="4" id="KW-1185">Reference proteome</keyword>
<evidence type="ECO:0000256" key="1">
    <source>
        <dbReference type="SAM" id="MobiDB-lite"/>
    </source>
</evidence>
<keyword evidence="2" id="KW-0812">Transmembrane</keyword>
<sequence length="173" mass="19087">MSTYVVMAPPEFGDLAGDPRESDRLLFVPDRFSFLAFIFAIIWMLVHRMWLVLLGYLALTLAIELLSGALGGEAAGVAALTISLLFGFEAQALRRWSLERKGWRMIGIVDAANPGEAELRFLNKEASLMASADKPEEPEEPEEPKPRPVRAPIVPRVGSERVVGLTLGPETRQ</sequence>
<dbReference type="STRING" id="311410.LA5095_02523"/>
<evidence type="ECO:0000256" key="2">
    <source>
        <dbReference type="SAM" id="Phobius"/>
    </source>
</evidence>
<protein>
    <recommendedName>
        <fullName evidence="5">DUF2628 domain-containing protein</fullName>
    </recommendedName>
</protein>
<keyword evidence="2" id="KW-0472">Membrane</keyword>
<dbReference type="AlphaFoldDB" id="A0A0M7AF26"/>
<dbReference type="Pfam" id="PF10947">
    <property type="entry name" value="DUF2628"/>
    <property type="match status" value="1"/>
</dbReference>
<proteinExistence type="predicted"/>
<dbReference type="GeneID" id="97668803"/>
<feature type="transmembrane region" description="Helical" evidence="2">
    <location>
        <begin position="34"/>
        <end position="59"/>
    </location>
</feature>
<dbReference type="RefSeq" id="WP_055115324.1">
    <property type="nucleotide sequence ID" value="NZ_CXWA01000002.1"/>
</dbReference>
<accession>A0A0M7AF26</accession>
<dbReference type="OrthoDB" id="7285394at2"/>
<reference evidence="4" key="1">
    <citation type="submission" date="2015-07" db="EMBL/GenBank/DDBJ databases">
        <authorList>
            <person name="Rodrigo-Torres Lidia"/>
            <person name="Arahal R.David."/>
        </authorList>
    </citation>
    <scope>NUCLEOTIDE SEQUENCE [LARGE SCALE GENOMIC DNA]</scope>
    <source>
        <strain evidence="4">CECT 5096</strain>
    </source>
</reference>
<evidence type="ECO:0008006" key="5">
    <source>
        <dbReference type="Google" id="ProtNLM"/>
    </source>
</evidence>
<gene>
    <name evidence="3" type="ORF">LA5096_01379</name>
</gene>
<evidence type="ECO:0000313" key="3">
    <source>
        <dbReference type="EMBL" id="CTQ67221.1"/>
    </source>
</evidence>
<name>A0A0M7AF26_9HYPH</name>